<comment type="similarity">
    <text evidence="3">Belongs to the protein kinase superfamily. RIO-type Ser/Thr kinase family.</text>
</comment>
<comment type="cofactor">
    <cofactor evidence="1">
        <name>Mg(2+)</name>
        <dbReference type="ChEBI" id="CHEBI:18420"/>
    </cofactor>
</comment>
<dbReference type="PANTHER" id="PTHR45723">
    <property type="entry name" value="SERINE/THREONINE-PROTEIN KINASE RIO1"/>
    <property type="match status" value="1"/>
</dbReference>
<evidence type="ECO:0000256" key="13">
    <source>
        <dbReference type="ARBA" id="ARBA00022801"/>
    </source>
</evidence>
<dbReference type="GO" id="GO:0004674">
    <property type="term" value="F:protein serine/threonine kinase activity"/>
    <property type="evidence" value="ECO:0007669"/>
    <property type="project" value="UniProtKB-KW"/>
</dbReference>
<evidence type="ECO:0000256" key="4">
    <source>
        <dbReference type="ARBA" id="ARBA00012513"/>
    </source>
</evidence>
<evidence type="ECO:0000256" key="9">
    <source>
        <dbReference type="ARBA" id="ARBA00022679"/>
    </source>
</evidence>
<dbReference type="CDD" id="cd05147">
    <property type="entry name" value="RIO1_euk"/>
    <property type="match status" value="1"/>
</dbReference>
<dbReference type="InParanoid" id="A0A401GTD8"/>
<dbReference type="RefSeq" id="XP_027615917.1">
    <property type="nucleotide sequence ID" value="XM_027760116.1"/>
</dbReference>
<dbReference type="AlphaFoldDB" id="A0A401GTD8"/>
<evidence type="ECO:0000256" key="5">
    <source>
        <dbReference type="ARBA" id="ARBA00016038"/>
    </source>
</evidence>
<evidence type="ECO:0000259" key="20">
    <source>
        <dbReference type="SMART" id="SM00090"/>
    </source>
</evidence>
<keyword evidence="6" id="KW-0963">Cytoplasm</keyword>
<keyword evidence="11" id="KW-0547">Nucleotide-binding</keyword>
<feature type="region of interest" description="Disordered" evidence="19">
    <location>
        <begin position="385"/>
        <end position="417"/>
    </location>
</feature>
<dbReference type="SMART" id="SM00090">
    <property type="entry name" value="RIO"/>
    <property type="match status" value="1"/>
</dbReference>
<dbReference type="GO" id="GO:0005737">
    <property type="term" value="C:cytoplasm"/>
    <property type="evidence" value="ECO:0007669"/>
    <property type="project" value="UniProtKB-SubCell"/>
</dbReference>
<protein>
    <recommendedName>
        <fullName evidence="5">Serine/threonine-protein kinase RIO1</fullName>
        <ecNumber evidence="4">2.7.11.1</ecNumber>
    </recommendedName>
    <alternativeName>
        <fullName evidence="18">Serine/threonine-protein kinase rio1</fullName>
    </alternativeName>
</protein>
<accession>A0A401GTD8</accession>
<dbReference type="SUPFAM" id="SSF56112">
    <property type="entry name" value="Protein kinase-like (PK-like)"/>
    <property type="match status" value="1"/>
</dbReference>
<feature type="compositionally biased region" description="Basic residues" evidence="19">
    <location>
        <begin position="667"/>
        <end position="688"/>
    </location>
</feature>
<evidence type="ECO:0000256" key="16">
    <source>
        <dbReference type="ARBA" id="ARBA00047899"/>
    </source>
</evidence>
<dbReference type="GeneID" id="38781921"/>
<comment type="catalytic activity">
    <reaction evidence="16">
        <text>L-threonyl-[protein] + ATP = O-phospho-L-threonyl-[protein] + ADP + H(+)</text>
        <dbReference type="Rhea" id="RHEA:46608"/>
        <dbReference type="Rhea" id="RHEA-COMP:11060"/>
        <dbReference type="Rhea" id="RHEA-COMP:11605"/>
        <dbReference type="ChEBI" id="CHEBI:15378"/>
        <dbReference type="ChEBI" id="CHEBI:30013"/>
        <dbReference type="ChEBI" id="CHEBI:30616"/>
        <dbReference type="ChEBI" id="CHEBI:61977"/>
        <dbReference type="ChEBI" id="CHEBI:456216"/>
        <dbReference type="EC" id="2.7.11.1"/>
    </reaction>
</comment>
<feature type="region of interest" description="Disordered" evidence="19">
    <location>
        <begin position="1"/>
        <end position="41"/>
    </location>
</feature>
<comment type="caution">
    <text evidence="21">The sequence shown here is derived from an EMBL/GenBank/DDBJ whole genome shotgun (WGS) entry which is preliminary data.</text>
</comment>
<keyword evidence="9" id="KW-0808">Transferase</keyword>
<evidence type="ECO:0000256" key="6">
    <source>
        <dbReference type="ARBA" id="ARBA00022490"/>
    </source>
</evidence>
<keyword evidence="14" id="KW-0067">ATP-binding</keyword>
<dbReference type="InterPro" id="IPR051272">
    <property type="entry name" value="RIO-type_Ser/Thr_kinase"/>
</dbReference>
<dbReference type="OrthoDB" id="205248at2759"/>
<evidence type="ECO:0000256" key="19">
    <source>
        <dbReference type="SAM" id="MobiDB-lite"/>
    </source>
</evidence>
<feature type="region of interest" description="Disordered" evidence="19">
    <location>
        <begin position="579"/>
        <end position="688"/>
    </location>
</feature>
<dbReference type="STRING" id="139825.A0A401GTD8"/>
<dbReference type="Gene3D" id="3.30.200.20">
    <property type="entry name" value="Phosphorylase Kinase, domain 1"/>
    <property type="match status" value="1"/>
</dbReference>
<feature type="compositionally biased region" description="Low complexity" evidence="19">
    <location>
        <begin position="515"/>
        <end position="529"/>
    </location>
</feature>
<evidence type="ECO:0000256" key="8">
    <source>
        <dbReference type="ARBA" id="ARBA00022527"/>
    </source>
</evidence>
<evidence type="ECO:0000256" key="18">
    <source>
        <dbReference type="ARBA" id="ARBA00068838"/>
    </source>
</evidence>
<dbReference type="InterPro" id="IPR018935">
    <property type="entry name" value="RIO_kinase_CS"/>
</dbReference>
<dbReference type="Pfam" id="PF01163">
    <property type="entry name" value="RIO1"/>
    <property type="match status" value="2"/>
</dbReference>
<gene>
    <name evidence="21" type="ORF">SCP_0701900</name>
</gene>
<evidence type="ECO:0000313" key="22">
    <source>
        <dbReference type="Proteomes" id="UP000287166"/>
    </source>
</evidence>
<dbReference type="GO" id="GO:0005524">
    <property type="term" value="F:ATP binding"/>
    <property type="evidence" value="ECO:0007669"/>
    <property type="project" value="UniProtKB-KW"/>
</dbReference>
<dbReference type="InterPro" id="IPR018934">
    <property type="entry name" value="RIO_dom"/>
</dbReference>
<dbReference type="Proteomes" id="UP000287166">
    <property type="component" value="Unassembled WGS sequence"/>
</dbReference>
<feature type="compositionally biased region" description="Basic and acidic residues" evidence="19">
    <location>
        <begin position="631"/>
        <end position="666"/>
    </location>
</feature>
<organism evidence="21 22">
    <name type="scientific">Sparassis crispa</name>
    <dbReference type="NCBI Taxonomy" id="139825"/>
    <lineage>
        <taxon>Eukaryota</taxon>
        <taxon>Fungi</taxon>
        <taxon>Dikarya</taxon>
        <taxon>Basidiomycota</taxon>
        <taxon>Agaricomycotina</taxon>
        <taxon>Agaricomycetes</taxon>
        <taxon>Polyporales</taxon>
        <taxon>Sparassidaceae</taxon>
        <taxon>Sparassis</taxon>
    </lineage>
</organism>
<evidence type="ECO:0000256" key="12">
    <source>
        <dbReference type="ARBA" id="ARBA00022777"/>
    </source>
</evidence>
<name>A0A401GTD8_9APHY</name>
<reference evidence="21 22" key="1">
    <citation type="journal article" date="2018" name="Sci. Rep.">
        <title>Genome sequence of the cauliflower mushroom Sparassis crispa (Hanabiratake) and its association with beneficial usage.</title>
        <authorList>
            <person name="Kiyama R."/>
            <person name="Furutani Y."/>
            <person name="Kawaguchi K."/>
            <person name="Nakanishi T."/>
        </authorList>
    </citation>
    <scope>NUCLEOTIDE SEQUENCE [LARGE SCALE GENOMIC DNA]</scope>
</reference>
<keyword evidence="8" id="KW-0723">Serine/threonine-protein kinase</keyword>
<dbReference type="EMBL" id="BFAD01000007">
    <property type="protein sequence ID" value="GBE85004.1"/>
    <property type="molecule type" value="Genomic_DNA"/>
</dbReference>
<dbReference type="Gene3D" id="1.10.510.10">
    <property type="entry name" value="Transferase(Phosphotransferase) domain 1"/>
    <property type="match status" value="1"/>
</dbReference>
<dbReference type="EC" id="2.7.11.1" evidence="4"/>
<keyword evidence="22" id="KW-1185">Reference proteome</keyword>
<dbReference type="GO" id="GO:0016787">
    <property type="term" value="F:hydrolase activity"/>
    <property type="evidence" value="ECO:0007669"/>
    <property type="project" value="UniProtKB-KW"/>
</dbReference>
<dbReference type="FunCoup" id="A0A401GTD8">
    <property type="interactions" value="837"/>
</dbReference>
<evidence type="ECO:0000313" key="21">
    <source>
        <dbReference type="EMBL" id="GBE85004.1"/>
    </source>
</evidence>
<evidence type="ECO:0000256" key="7">
    <source>
        <dbReference type="ARBA" id="ARBA00022517"/>
    </source>
</evidence>
<feature type="compositionally biased region" description="Acidic residues" evidence="19">
    <location>
        <begin position="609"/>
        <end position="630"/>
    </location>
</feature>
<evidence type="ECO:0000256" key="10">
    <source>
        <dbReference type="ARBA" id="ARBA00022723"/>
    </source>
</evidence>
<keyword evidence="15" id="KW-0460">Magnesium</keyword>
<keyword evidence="13" id="KW-0378">Hydrolase</keyword>
<keyword evidence="7" id="KW-0690">Ribosome biogenesis</keyword>
<sequence length="688" mass="76963">MEPEAPETTHEIIENGQFDDAPESADPVVPSAHIDPRTGHNFIDEENILAWSSDSGAEDDNEAEEEYDAFDAEEDDLEAAAFHTLRAEDEDWEVAERDFTKQYNRVRQHVAVRTGAAHGIASAMNTRSVVAPLPAVNRPRAAKVVASAPASATSGADRTASQLEALAKYSSRIRNIDMPYDLGVGVNRKGPSASANVKDKRDRATSEQVLDPRTRIILFKMIGRGLIFEINGCVSTGKEANVYHALTLERRHIALKIYKTSILVFKDRDKYVTGEYRFRRGYSRHNPRKMVRIWAEKEMRNLKRLRTAGICCPEPVEVRENVLVMGFVGDKEGWASPRLKDAEIPAAIIPDLYVELLLMVRKIYLECKLVHADLSEYNVLYHVESSPSPPAAEDSSHLETEPGPFQQEYEPSQQEADQDHRGHLWIIDVSQSVEHDHPHAFDFLRSDLRNVEDFFARRSVHCVGLRRAFEFVTREVLPPPGENDGAEAVLRAWMEAPEPEAAADGAESRSENGVADADGAAPGPSSAAAAHEDSVFMHSYIPRTLNEVYDPERDVGALARGEGEKLIYRDTIGIVVPKDRRKDSAGKNGETTAEARGRVQMSKVHFQDEGGDNTDDSDESEDEEQDDDSSEGIKKGFEERQPRGHRHEDKDAKKERKKAAKEEARERRKHKIPKAEKKRKVKATARGG</sequence>
<evidence type="ECO:0000256" key="17">
    <source>
        <dbReference type="ARBA" id="ARBA00048679"/>
    </source>
</evidence>
<evidence type="ECO:0000256" key="2">
    <source>
        <dbReference type="ARBA" id="ARBA00004496"/>
    </source>
</evidence>
<evidence type="ECO:0000256" key="3">
    <source>
        <dbReference type="ARBA" id="ARBA00009196"/>
    </source>
</evidence>
<dbReference type="FunFam" id="3.30.200.20:FF:000148">
    <property type="entry name" value="Serine/threonine-protein kinase RIO1"/>
    <property type="match status" value="1"/>
</dbReference>
<proteinExistence type="inferred from homology"/>
<keyword evidence="10" id="KW-0479">Metal-binding</keyword>
<keyword evidence="12 21" id="KW-0418">Kinase</keyword>
<dbReference type="InterPro" id="IPR000687">
    <property type="entry name" value="RIO_kinase"/>
</dbReference>
<comment type="catalytic activity">
    <reaction evidence="17">
        <text>L-seryl-[protein] + ATP = O-phospho-L-seryl-[protein] + ADP + H(+)</text>
        <dbReference type="Rhea" id="RHEA:17989"/>
        <dbReference type="Rhea" id="RHEA-COMP:9863"/>
        <dbReference type="Rhea" id="RHEA-COMP:11604"/>
        <dbReference type="ChEBI" id="CHEBI:15378"/>
        <dbReference type="ChEBI" id="CHEBI:29999"/>
        <dbReference type="ChEBI" id="CHEBI:30616"/>
        <dbReference type="ChEBI" id="CHEBI:83421"/>
        <dbReference type="ChEBI" id="CHEBI:456216"/>
        <dbReference type="EC" id="2.7.11.1"/>
    </reaction>
</comment>
<evidence type="ECO:0000256" key="11">
    <source>
        <dbReference type="ARBA" id="ARBA00022741"/>
    </source>
</evidence>
<feature type="domain" description="RIO kinase" evidence="20">
    <location>
        <begin position="199"/>
        <end position="474"/>
    </location>
</feature>
<feature type="region of interest" description="Disordered" evidence="19">
    <location>
        <begin position="499"/>
        <end position="529"/>
    </location>
</feature>
<dbReference type="InterPro" id="IPR011009">
    <property type="entry name" value="Kinase-like_dom_sf"/>
</dbReference>
<dbReference type="PROSITE" id="PS01245">
    <property type="entry name" value="RIO1"/>
    <property type="match status" value="1"/>
</dbReference>
<dbReference type="GO" id="GO:0046872">
    <property type="term" value="F:metal ion binding"/>
    <property type="evidence" value="ECO:0007669"/>
    <property type="project" value="UniProtKB-KW"/>
</dbReference>
<evidence type="ECO:0000256" key="1">
    <source>
        <dbReference type="ARBA" id="ARBA00001946"/>
    </source>
</evidence>
<comment type="subcellular location">
    <subcellularLocation>
        <location evidence="2">Cytoplasm</location>
    </subcellularLocation>
</comment>
<evidence type="ECO:0000256" key="14">
    <source>
        <dbReference type="ARBA" id="ARBA00022840"/>
    </source>
</evidence>
<evidence type="ECO:0000256" key="15">
    <source>
        <dbReference type="ARBA" id="ARBA00022842"/>
    </source>
</evidence>
<dbReference type="GO" id="GO:0042254">
    <property type="term" value="P:ribosome biogenesis"/>
    <property type="evidence" value="ECO:0007669"/>
    <property type="project" value="UniProtKB-KW"/>
</dbReference>